<dbReference type="GO" id="GO:0005092">
    <property type="term" value="F:GDP-dissociation inhibitor activity"/>
    <property type="evidence" value="ECO:0007669"/>
    <property type="project" value="InterPro"/>
</dbReference>
<dbReference type="GO" id="GO:0005968">
    <property type="term" value="C:Rab-protein geranylgeranyltransferase complex"/>
    <property type="evidence" value="ECO:0007669"/>
    <property type="project" value="TreeGrafter"/>
</dbReference>
<dbReference type="GO" id="GO:0005829">
    <property type="term" value="C:cytosol"/>
    <property type="evidence" value="ECO:0007669"/>
    <property type="project" value="TreeGrafter"/>
</dbReference>
<dbReference type="PANTHER" id="PTHR11787">
    <property type="entry name" value="RAB GDP-DISSOCIATION INHIBITOR"/>
    <property type="match status" value="1"/>
</dbReference>
<dbReference type="SUPFAM" id="SSF51905">
    <property type="entry name" value="FAD/NAD(P)-binding domain"/>
    <property type="match status" value="1"/>
</dbReference>
<dbReference type="OrthoDB" id="9446342at2759"/>
<dbReference type="Gene3D" id="3.50.50.60">
    <property type="entry name" value="FAD/NAD(P)-binding domain"/>
    <property type="match status" value="1"/>
</dbReference>
<dbReference type="AlphaFoldDB" id="A0A1B7MJD6"/>
<dbReference type="InterPro" id="IPR018203">
    <property type="entry name" value="GDP_dissociation_inhibitor"/>
</dbReference>
<dbReference type="FunCoup" id="A0A1B7MJD6">
    <property type="interactions" value="136"/>
</dbReference>
<dbReference type="PANTHER" id="PTHR11787:SF4">
    <property type="entry name" value="CHM, RAB ESCORT PROTEIN 1"/>
    <property type="match status" value="1"/>
</dbReference>
<proteinExistence type="inferred from homology"/>
<dbReference type="GO" id="GO:0016192">
    <property type="term" value="P:vesicle-mediated transport"/>
    <property type="evidence" value="ECO:0007669"/>
    <property type="project" value="TreeGrafter"/>
</dbReference>
<evidence type="ECO:0000256" key="1">
    <source>
        <dbReference type="ARBA" id="ARBA00005593"/>
    </source>
</evidence>
<dbReference type="PRINTS" id="PR00891">
    <property type="entry name" value="RABGDIREP"/>
</dbReference>
<dbReference type="EMBL" id="KV448936">
    <property type="protein sequence ID" value="OAX32706.1"/>
    <property type="molecule type" value="Genomic_DNA"/>
</dbReference>
<dbReference type="GO" id="GO:0007264">
    <property type="term" value="P:small GTPase-mediated signal transduction"/>
    <property type="evidence" value="ECO:0007669"/>
    <property type="project" value="InterPro"/>
</dbReference>
<dbReference type="Gene3D" id="3.30.519.10">
    <property type="entry name" value="Guanine Nucleotide Dissociation Inhibitor, domain 2"/>
    <property type="match status" value="1"/>
</dbReference>
<dbReference type="GO" id="GO:0005634">
    <property type="term" value="C:nucleus"/>
    <property type="evidence" value="ECO:0007669"/>
    <property type="project" value="TreeGrafter"/>
</dbReference>
<organism evidence="2 3">
    <name type="scientific">Rhizopogon vinicolor AM-OR11-026</name>
    <dbReference type="NCBI Taxonomy" id="1314800"/>
    <lineage>
        <taxon>Eukaryota</taxon>
        <taxon>Fungi</taxon>
        <taxon>Dikarya</taxon>
        <taxon>Basidiomycota</taxon>
        <taxon>Agaricomycotina</taxon>
        <taxon>Agaricomycetes</taxon>
        <taxon>Agaricomycetidae</taxon>
        <taxon>Boletales</taxon>
        <taxon>Suillineae</taxon>
        <taxon>Rhizopogonaceae</taxon>
        <taxon>Rhizopogon</taxon>
    </lineage>
</organism>
<protein>
    <submittedName>
        <fullName evidence="2">FAD/NAD(P)-binding domain-containing protein</fullName>
    </submittedName>
</protein>
<gene>
    <name evidence="2" type="ORF">K503DRAFT_870001</name>
</gene>
<accession>A0A1B7MJD6</accession>
<name>A0A1B7MJD6_9AGAM</name>
<sequence>MDNHFDVIVLGTGLTESITAAALSKAGFKVAHIDPNPYYGADEASLSLDELAQWVDQYKDDKTNQTVSPRPRYRSVTRCGEVPPHAKQYSVSLSPSVIPSVGPFISSLISSSVSRYGSFKLLGRVVIYDSGVVKDVPQSKDNIFQNKAMSLLEKRRLMRFLMFAGGDFENSEELQGLENSPFLDFLQKKFLLSEATARVITYALAYCYFANEQTLPALHRIRTYLRASGRYGSSSFLVGYYGGSGEIAQGFCRASAVGGAVYILGRSVTSFVSRDPAEPEHPVLTSDPARFTVEVDDLPERLHCQCLISSTTLLPEHLRSQADIIRSTIPSCNSPPPFTIARCIAIVDGSITLPYSLDGEDSGNASDSLLLVFPPESLEGGSTKSAVHVMTAGPGTMSAPAGKGILYISMALPSDSGRSAEALLRPYLTAVLVLLRAEETLSYSTFYMQELVSYTPITTDSLMGLLAVPSLNPHLTQGVDEAAIVAEATFWKAVACLYGERKALFDQDSEFWPSLAEMEENEGDDIQW</sequence>
<dbReference type="SUPFAM" id="SSF54373">
    <property type="entry name" value="FAD-linked reductases, C-terminal domain"/>
    <property type="match status" value="1"/>
</dbReference>
<dbReference type="Gene3D" id="1.10.405.10">
    <property type="entry name" value="Guanine Nucleotide Dissociation Inhibitor, domain 1"/>
    <property type="match status" value="1"/>
</dbReference>
<comment type="similarity">
    <text evidence="1">Belongs to the Rab GDI family.</text>
</comment>
<dbReference type="InParanoid" id="A0A1B7MJD6"/>
<dbReference type="Pfam" id="PF00996">
    <property type="entry name" value="GDI"/>
    <property type="match status" value="1"/>
</dbReference>
<dbReference type="STRING" id="1314800.A0A1B7MJD6"/>
<keyword evidence="3" id="KW-1185">Reference proteome</keyword>
<reference evidence="2 3" key="1">
    <citation type="submission" date="2016-06" db="EMBL/GenBank/DDBJ databases">
        <title>Comparative genomics of the ectomycorrhizal sister species Rhizopogon vinicolor and Rhizopogon vesiculosus (Basidiomycota: Boletales) reveals a divergence of the mating type B locus.</title>
        <authorList>
            <consortium name="DOE Joint Genome Institute"/>
            <person name="Mujic A.B."/>
            <person name="Kuo A."/>
            <person name="Tritt A."/>
            <person name="Lipzen A."/>
            <person name="Chen C."/>
            <person name="Johnson J."/>
            <person name="Sharma A."/>
            <person name="Barry K."/>
            <person name="Grigoriev I.V."/>
            <person name="Spatafora J.W."/>
        </authorList>
    </citation>
    <scope>NUCLEOTIDE SEQUENCE [LARGE SCALE GENOMIC DNA]</scope>
    <source>
        <strain evidence="2 3">AM-OR11-026</strain>
    </source>
</reference>
<dbReference type="InterPro" id="IPR036188">
    <property type="entry name" value="FAD/NAD-bd_sf"/>
</dbReference>
<evidence type="ECO:0000313" key="3">
    <source>
        <dbReference type="Proteomes" id="UP000092154"/>
    </source>
</evidence>
<dbReference type="Proteomes" id="UP000092154">
    <property type="component" value="Unassembled WGS sequence"/>
</dbReference>
<evidence type="ECO:0000313" key="2">
    <source>
        <dbReference type="EMBL" id="OAX32706.1"/>
    </source>
</evidence>